<dbReference type="Gene3D" id="2.60.210.10">
    <property type="entry name" value="Apoptosis, Tumor Necrosis Factor Receptor Associated Protein 2, Chain A"/>
    <property type="match status" value="2"/>
</dbReference>
<feature type="domain" description="MATH" evidence="1">
    <location>
        <begin position="184"/>
        <end position="448"/>
    </location>
</feature>
<dbReference type="EMBL" id="LWDX02055996">
    <property type="protein sequence ID" value="OEL18650.1"/>
    <property type="molecule type" value="Genomic_DNA"/>
</dbReference>
<dbReference type="PANTHER" id="PTHR46162:SF2">
    <property type="entry name" value="ANKYRIN REPEAT-CONTAINING PROTEIN-RELATED"/>
    <property type="match status" value="1"/>
</dbReference>
<evidence type="ECO:0000259" key="1">
    <source>
        <dbReference type="PROSITE" id="PS50144"/>
    </source>
</evidence>
<dbReference type="InterPro" id="IPR008974">
    <property type="entry name" value="TRAF-like"/>
</dbReference>
<keyword evidence="3" id="KW-1185">Reference proteome</keyword>
<organism evidence="2 3">
    <name type="scientific">Dichanthelium oligosanthes</name>
    <dbReference type="NCBI Taxonomy" id="888268"/>
    <lineage>
        <taxon>Eukaryota</taxon>
        <taxon>Viridiplantae</taxon>
        <taxon>Streptophyta</taxon>
        <taxon>Embryophyta</taxon>
        <taxon>Tracheophyta</taxon>
        <taxon>Spermatophyta</taxon>
        <taxon>Magnoliopsida</taxon>
        <taxon>Liliopsida</taxon>
        <taxon>Poales</taxon>
        <taxon>Poaceae</taxon>
        <taxon>PACMAD clade</taxon>
        <taxon>Panicoideae</taxon>
        <taxon>Panicodae</taxon>
        <taxon>Paniceae</taxon>
        <taxon>Dichantheliinae</taxon>
        <taxon>Dichanthelium</taxon>
    </lineage>
</organism>
<gene>
    <name evidence="2" type="ORF">BAE44_0020331</name>
</gene>
<comment type="caution">
    <text evidence="2">The sequence shown here is derived from an EMBL/GenBank/DDBJ whole genome shotgun (WGS) entry which is preliminary data.</text>
</comment>
<protein>
    <recommendedName>
        <fullName evidence="1">MATH domain-containing protein</fullName>
    </recommendedName>
</protein>
<dbReference type="PROSITE" id="PS50144">
    <property type="entry name" value="MATH"/>
    <property type="match status" value="1"/>
</dbReference>
<dbReference type="OrthoDB" id="696691at2759"/>
<dbReference type="CDD" id="cd00121">
    <property type="entry name" value="MATH"/>
    <property type="match status" value="2"/>
</dbReference>
<evidence type="ECO:0000313" key="3">
    <source>
        <dbReference type="Proteomes" id="UP000095767"/>
    </source>
</evidence>
<accession>A0A1E5V0H9</accession>
<dbReference type="SUPFAM" id="SSF49599">
    <property type="entry name" value="TRAF domain-like"/>
    <property type="match status" value="2"/>
</dbReference>
<evidence type="ECO:0000313" key="2">
    <source>
        <dbReference type="EMBL" id="OEL18650.1"/>
    </source>
</evidence>
<reference evidence="2 3" key="1">
    <citation type="submission" date="2016-09" db="EMBL/GenBank/DDBJ databases">
        <title>The draft genome of Dichanthelium oligosanthes: A C3 panicoid grass species.</title>
        <authorList>
            <person name="Studer A.J."/>
            <person name="Schnable J.C."/>
            <person name="Brutnell T.P."/>
        </authorList>
    </citation>
    <scope>NUCLEOTIDE SEQUENCE [LARGE SCALE GENOMIC DNA]</scope>
    <source>
        <strain evidence="3">cv. Kellogg 1175</strain>
        <tissue evidence="2">Leaf</tissue>
    </source>
</reference>
<dbReference type="STRING" id="888268.A0A1E5V0H9"/>
<dbReference type="Proteomes" id="UP000095767">
    <property type="component" value="Unassembled WGS sequence"/>
</dbReference>
<dbReference type="Pfam" id="PF22486">
    <property type="entry name" value="MATH_2"/>
    <property type="match status" value="2"/>
</dbReference>
<name>A0A1E5V0H9_9POAL</name>
<proteinExistence type="predicted"/>
<dbReference type="InterPro" id="IPR002083">
    <property type="entry name" value="MATH/TRAF_dom"/>
</dbReference>
<sequence>MIKDRWEVAAYLIGYCMRSFYRKILIYRMQYGLPKDVNSKSHQHQCTIRVRAVRFCEYLSSNNPLKTLRLDLILFNEELSNGRFMASLLYLRERLYQPTLLLFTAVDMSDSYSFNVKKVHSEKICLIPPEQLLRSSDYLVDDSCVVGVRILKAVICYPQKKPLVISKKPMTVQNLFLEKKDFVEGTYTWTMSNYLDLKHAVNSPAFEVGGHKWYISMHPLGAQYSTNSLSLFLYQHDPKEIPDLEPGMMIELTLSILDQKNGQHFTIQGPAILGKTHDPTFEWRVHGFSALLESGAMYLAMNPLHKISGDGIPYIALNLCLSRAGFKPGYIVNVVFELSMYNHCSGTYCGYIMMHPLGNKYSTKSLSLYLHLHDPKQLSDPESGMMIKLSLSILDQKHGQHFTSSARIPFATGCNSGWGWCDFIHLKTLKDPLRGFLVGSNCILKADITIIGSSSDGY</sequence>
<dbReference type="PANTHER" id="PTHR46162">
    <property type="entry name" value="TRAF-LIKE FAMILY PROTEIN"/>
    <property type="match status" value="1"/>
</dbReference>
<dbReference type="AlphaFoldDB" id="A0A1E5V0H9"/>